<dbReference type="Gene3D" id="1.25.40.10">
    <property type="entry name" value="Tetratricopeptide repeat domain"/>
    <property type="match status" value="1"/>
</dbReference>
<dbReference type="InterPro" id="IPR023155">
    <property type="entry name" value="Cyt_c-552/4"/>
</dbReference>
<gene>
    <name evidence="6" type="ORF">QPJ95_03960</name>
</gene>
<dbReference type="AlphaFoldDB" id="A0A9Y2L2D1"/>
<dbReference type="PANTHER" id="PTHR35038:SF8">
    <property type="entry name" value="C-TYPE POLYHEME CYTOCHROME OMCC"/>
    <property type="match status" value="1"/>
</dbReference>
<organism evidence="6 7">
    <name type="scientific">Parasedimentitalea psychrophila</name>
    <dbReference type="NCBI Taxonomy" id="2997337"/>
    <lineage>
        <taxon>Bacteria</taxon>
        <taxon>Pseudomonadati</taxon>
        <taxon>Pseudomonadota</taxon>
        <taxon>Alphaproteobacteria</taxon>
        <taxon>Rhodobacterales</taxon>
        <taxon>Paracoccaceae</taxon>
        <taxon>Parasedimentitalea</taxon>
    </lineage>
</organism>
<evidence type="ECO:0000259" key="5">
    <source>
        <dbReference type="Pfam" id="PF13435"/>
    </source>
</evidence>
<dbReference type="Pfam" id="PF13646">
    <property type="entry name" value="HEAT_2"/>
    <property type="match status" value="1"/>
</dbReference>
<dbReference type="Gene3D" id="1.10.1130.10">
    <property type="entry name" value="Flavocytochrome C3, Chain A"/>
    <property type="match status" value="2"/>
</dbReference>
<dbReference type="InterPro" id="IPR011989">
    <property type="entry name" value="ARM-like"/>
</dbReference>
<dbReference type="Pfam" id="PF09699">
    <property type="entry name" value="Paired_CXXCH_1"/>
    <property type="match status" value="1"/>
</dbReference>
<dbReference type="Gene3D" id="1.25.10.10">
    <property type="entry name" value="Leucine-rich Repeat Variant"/>
    <property type="match status" value="1"/>
</dbReference>
<keyword evidence="7" id="KW-1185">Reference proteome</keyword>
<dbReference type="InterPro" id="IPR019734">
    <property type="entry name" value="TPR_rpt"/>
</dbReference>
<feature type="chain" id="PRO_5040940917" evidence="3">
    <location>
        <begin position="22"/>
        <end position="647"/>
    </location>
</feature>
<dbReference type="Proteomes" id="UP001238334">
    <property type="component" value="Chromosome"/>
</dbReference>
<dbReference type="Pfam" id="PF13435">
    <property type="entry name" value="Cytochrome_C554"/>
    <property type="match status" value="1"/>
</dbReference>
<evidence type="ECO:0000259" key="4">
    <source>
        <dbReference type="Pfam" id="PF09699"/>
    </source>
</evidence>
<dbReference type="GO" id="GO:0016491">
    <property type="term" value="F:oxidoreductase activity"/>
    <property type="evidence" value="ECO:0007669"/>
    <property type="project" value="TreeGrafter"/>
</dbReference>
<dbReference type="InterPro" id="IPR016024">
    <property type="entry name" value="ARM-type_fold"/>
</dbReference>
<proteinExistence type="predicted"/>
<dbReference type="InterPro" id="IPR036280">
    <property type="entry name" value="Multihaem_cyt_sf"/>
</dbReference>
<sequence>MIRLLTILFAFSTYFSLPALAQQSATDDAAYVGSQVCAGCHDGMSAKWSGSHHALAWTAPSEETIVADFNNSSFLHDGVLTDFSRDGDSYNIDVTEADGTKKAFVVHSVAGIEPLQQYIIETEPGQLQSFDIVWDTVEKRWFHLYPDQKLPPDDGLHWTGPYKNWNGRCAECHATGFEKNFDAAAQTYASTQAEIGVGCEACHGPGSRHVSWADSNASTPSAPPTGYGFSMDFATAGTEATIQQCASCHARREPLSDGNPVPGTAFGDAYTLALLRPGLYHADGQIQDEVYVYGSFLQSKMYAKGVGCLNCHDAHTANLKAEGNALCSQCHSPAGNPDFPSLPLKVYDAPSHHFHDPESKGAQCTNCHMVERVYMGVDGRRDHSFRIPRPDLADQTGSPYACADCHGDQDASWASAEIAKRHPEAANREPHYGAILAQGRADPVGAQIDLAGLAQSPDHAGLVRATALWLLSQGADEEMTERVAPLLEDQDPLVRAAAIGVQARANPQAKVQRVVGLLEDPVRMVRIAAAKSMLNAPIARLPSRIAEQMRSAMGEWQLSLASRIDFPETHMVLGGMALTMRNIPAAEGAFREVVRLDPQHVEAWVMLTRIAAAMDGEEATRAVLAEALKSLPGNDTLLSLRSSISDD</sequence>
<accession>A0A9Y2L2D1</accession>
<feature type="domain" description="Cytochrome c-552/4" evidence="5">
    <location>
        <begin position="166"/>
        <end position="204"/>
    </location>
</feature>
<dbReference type="RefSeq" id="WP_270919058.1">
    <property type="nucleotide sequence ID" value="NZ_CP127247.1"/>
</dbReference>
<keyword evidence="2" id="KW-0802">TPR repeat</keyword>
<evidence type="ECO:0000256" key="1">
    <source>
        <dbReference type="ARBA" id="ARBA00022729"/>
    </source>
</evidence>
<dbReference type="SUPFAM" id="SSF48695">
    <property type="entry name" value="Multiheme cytochromes"/>
    <property type="match status" value="1"/>
</dbReference>
<protein>
    <submittedName>
        <fullName evidence="6">Multiheme c-type cytochrome</fullName>
    </submittedName>
</protein>
<dbReference type="PANTHER" id="PTHR35038">
    <property type="entry name" value="DISSIMILATORY SULFITE REDUCTASE SIRA"/>
    <property type="match status" value="1"/>
</dbReference>
<evidence type="ECO:0000256" key="3">
    <source>
        <dbReference type="SAM" id="SignalP"/>
    </source>
</evidence>
<dbReference type="SUPFAM" id="SSF48452">
    <property type="entry name" value="TPR-like"/>
    <property type="match status" value="1"/>
</dbReference>
<dbReference type="Gene3D" id="3.90.10.10">
    <property type="entry name" value="Cytochrome C3"/>
    <property type="match status" value="1"/>
</dbReference>
<dbReference type="InterPro" id="IPR011990">
    <property type="entry name" value="TPR-like_helical_dom_sf"/>
</dbReference>
<evidence type="ECO:0000313" key="6">
    <source>
        <dbReference type="EMBL" id="WIY26092.1"/>
    </source>
</evidence>
<evidence type="ECO:0000256" key="2">
    <source>
        <dbReference type="PROSITE-ProRule" id="PRU00339"/>
    </source>
</evidence>
<dbReference type="InterPro" id="IPR010177">
    <property type="entry name" value="Paired_CXXCH_1"/>
</dbReference>
<dbReference type="SUPFAM" id="SSF48371">
    <property type="entry name" value="ARM repeat"/>
    <property type="match status" value="1"/>
</dbReference>
<name>A0A9Y2L2D1_9RHOB</name>
<feature type="repeat" description="TPR" evidence="2">
    <location>
        <begin position="567"/>
        <end position="600"/>
    </location>
</feature>
<dbReference type="PROSITE" id="PS50005">
    <property type="entry name" value="TPR"/>
    <property type="match status" value="1"/>
</dbReference>
<feature type="domain" description="Doubled CXXCH motif" evidence="4">
    <location>
        <begin position="304"/>
        <end position="333"/>
    </location>
</feature>
<dbReference type="KEGG" id="ppso:QPJ95_03960"/>
<dbReference type="EMBL" id="CP127247">
    <property type="protein sequence ID" value="WIY26092.1"/>
    <property type="molecule type" value="Genomic_DNA"/>
</dbReference>
<feature type="signal peptide" evidence="3">
    <location>
        <begin position="1"/>
        <end position="21"/>
    </location>
</feature>
<evidence type="ECO:0000313" key="7">
    <source>
        <dbReference type="Proteomes" id="UP001238334"/>
    </source>
</evidence>
<reference evidence="6 7" key="1">
    <citation type="submission" date="2023-06" db="EMBL/GenBank/DDBJ databases">
        <title>Parasedimentitalea psychrophila sp. nov., a psychrophilic bacterium isolated from deep-sea sediment.</title>
        <authorList>
            <person name="Li A."/>
        </authorList>
    </citation>
    <scope>NUCLEOTIDE SEQUENCE [LARGE SCALE GENOMIC DNA]</scope>
    <source>
        <strain evidence="6 7">QS115</strain>
    </source>
</reference>
<keyword evidence="1 3" id="KW-0732">Signal</keyword>
<dbReference type="InterPro" id="IPR051829">
    <property type="entry name" value="Multiheme_Cytochr_ET"/>
</dbReference>
<dbReference type="CDD" id="cd08168">
    <property type="entry name" value="Cytochrom_C3"/>
    <property type="match status" value="1"/>
</dbReference>